<dbReference type="EMBL" id="UINC01226549">
    <property type="protein sequence ID" value="SVE57081.1"/>
    <property type="molecule type" value="Genomic_DNA"/>
</dbReference>
<proteinExistence type="predicted"/>
<accession>A0A383EK05</accession>
<organism evidence="2">
    <name type="scientific">marine metagenome</name>
    <dbReference type="NCBI Taxonomy" id="408172"/>
    <lineage>
        <taxon>unclassified sequences</taxon>
        <taxon>metagenomes</taxon>
        <taxon>ecological metagenomes</taxon>
    </lineage>
</organism>
<reference evidence="2" key="1">
    <citation type="submission" date="2018-05" db="EMBL/GenBank/DDBJ databases">
        <authorList>
            <person name="Lanie J.A."/>
            <person name="Ng W.-L."/>
            <person name="Kazmierczak K.M."/>
            <person name="Andrzejewski T.M."/>
            <person name="Davidsen T.M."/>
            <person name="Wayne K.J."/>
            <person name="Tettelin H."/>
            <person name="Glass J.I."/>
            <person name="Rusch D."/>
            <person name="Podicherti R."/>
            <person name="Tsui H.-C.T."/>
            <person name="Winkler M.E."/>
        </authorList>
    </citation>
    <scope>NUCLEOTIDE SEQUENCE</scope>
</reference>
<keyword evidence="1" id="KW-1133">Transmembrane helix</keyword>
<evidence type="ECO:0000256" key="1">
    <source>
        <dbReference type="SAM" id="Phobius"/>
    </source>
</evidence>
<keyword evidence="1" id="KW-0472">Membrane</keyword>
<feature type="transmembrane region" description="Helical" evidence="1">
    <location>
        <begin position="12"/>
        <end position="31"/>
    </location>
</feature>
<feature type="non-terminal residue" evidence="2">
    <location>
        <position position="1"/>
    </location>
</feature>
<evidence type="ECO:0000313" key="2">
    <source>
        <dbReference type="EMBL" id="SVE57081.1"/>
    </source>
</evidence>
<sequence length="142" mass="16139">FYVEVGFVNYWTKIFFVVFALGISIITWVQINNLTRPSSAPVPVIQKLYFEGTIGGKHAMSISIDQVGRNITGTVINTHREIRKLKGSISEDKTFLFSEYLKDQVTGTFEGKILSNGNMRGSWSAPPGVKRYPFYLNRKQRI</sequence>
<protein>
    <submittedName>
        <fullName evidence="2">Uncharacterized protein</fullName>
    </submittedName>
</protein>
<keyword evidence="1" id="KW-0812">Transmembrane</keyword>
<gene>
    <name evidence="2" type="ORF">METZ01_LOCUS509935</name>
</gene>
<name>A0A383EK05_9ZZZZ</name>
<dbReference type="AlphaFoldDB" id="A0A383EK05"/>